<dbReference type="EMBL" id="JAYKXN010000004">
    <property type="protein sequence ID" value="KAK7294716.1"/>
    <property type="molecule type" value="Genomic_DNA"/>
</dbReference>
<dbReference type="PANTHER" id="PTHR10353:SF208">
    <property type="entry name" value="GLYCOSIDE HYDROLASE FAMILY 1 PROTEIN"/>
    <property type="match status" value="1"/>
</dbReference>
<keyword evidence="5" id="KW-1185">Reference proteome</keyword>
<dbReference type="AlphaFoldDB" id="A0AAN9JAK8"/>
<dbReference type="PANTHER" id="PTHR10353">
    <property type="entry name" value="GLYCOSYL HYDROLASE"/>
    <property type="match status" value="1"/>
</dbReference>
<protein>
    <submittedName>
        <fullName evidence="4">Uncharacterized protein</fullName>
    </submittedName>
</protein>
<dbReference type="GO" id="GO:0005975">
    <property type="term" value="P:carbohydrate metabolic process"/>
    <property type="evidence" value="ECO:0007669"/>
    <property type="project" value="InterPro"/>
</dbReference>
<proteinExistence type="inferred from homology"/>
<evidence type="ECO:0000256" key="2">
    <source>
        <dbReference type="RuleBase" id="RU003690"/>
    </source>
</evidence>
<dbReference type="Proteomes" id="UP001359559">
    <property type="component" value="Unassembled WGS sequence"/>
</dbReference>
<dbReference type="InterPro" id="IPR017853">
    <property type="entry name" value="GH"/>
</dbReference>
<gene>
    <name evidence="4" type="ORF">RJT34_17609</name>
</gene>
<evidence type="ECO:0000256" key="1">
    <source>
        <dbReference type="ARBA" id="ARBA00010838"/>
    </source>
</evidence>
<evidence type="ECO:0000313" key="5">
    <source>
        <dbReference type="Proteomes" id="UP001359559"/>
    </source>
</evidence>
<reference evidence="4 5" key="1">
    <citation type="submission" date="2024-01" db="EMBL/GenBank/DDBJ databases">
        <title>The genomes of 5 underutilized Papilionoideae crops provide insights into root nodulation and disease resistance.</title>
        <authorList>
            <person name="Yuan L."/>
        </authorList>
    </citation>
    <scope>NUCLEOTIDE SEQUENCE [LARGE SCALE GENOMIC DNA]</scope>
    <source>
        <strain evidence="4">LY-2023</strain>
        <tissue evidence="4">Leaf</tissue>
    </source>
</reference>
<comment type="caution">
    <text evidence="4">The sequence shown here is derived from an EMBL/GenBank/DDBJ whole genome shotgun (WGS) entry which is preliminary data.</text>
</comment>
<organism evidence="4 5">
    <name type="scientific">Clitoria ternatea</name>
    <name type="common">Butterfly pea</name>
    <dbReference type="NCBI Taxonomy" id="43366"/>
    <lineage>
        <taxon>Eukaryota</taxon>
        <taxon>Viridiplantae</taxon>
        <taxon>Streptophyta</taxon>
        <taxon>Embryophyta</taxon>
        <taxon>Tracheophyta</taxon>
        <taxon>Spermatophyta</taxon>
        <taxon>Magnoliopsida</taxon>
        <taxon>eudicotyledons</taxon>
        <taxon>Gunneridae</taxon>
        <taxon>Pentapetalae</taxon>
        <taxon>rosids</taxon>
        <taxon>fabids</taxon>
        <taxon>Fabales</taxon>
        <taxon>Fabaceae</taxon>
        <taxon>Papilionoideae</taxon>
        <taxon>50 kb inversion clade</taxon>
        <taxon>NPAAA clade</taxon>
        <taxon>indigoferoid/millettioid clade</taxon>
        <taxon>Phaseoleae</taxon>
        <taxon>Clitoria</taxon>
    </lineage>
</organism>
<feature type="chain" id="PRO_5042897094" evidence="3">
    <location>
        <begin position="20"/>
        <end position="216"/>
    </location>
</feature>
<sequence>MLKVVFLIHLVTFFPAAHTLSRDQFPPSFVFGASTSAYQLMKMAGSQAYGIPSPMLGMEDVQLMANMGLKAYRFSISWSRLIPGIQPHVTLLHWDLPQTLEDEYRGWALYSHFETYLGSRALKHGFTGFNLLLSGFLPRTNTIEDVRASIRIHEFFIGWFMNPFTLGDYPNIMKKNAGSRLPSFTQKESNLVKGSIDFIGINFYHSFFVKNSVGNP</sequence>
<dbReference type="Gene3D" id="3.20.20.80">
    <property type="entry name" value="Glycosidases"/>
    <property type="match status" value="2"/>
</dbReference>
<dbReference type="SUPFAM" id="SSF51445">
    <property type="entry name" value="(Trans)glycosidases"/>
    <property type="match status" value="1"/>
</dbReference>
<accession>A0AAN9JAK8</accession>
<feature type="signal peptide" evidence="3">
    <location>
        <begin position="1"/>
        <end position="19"/>
    </location>
</feature>
<keyword evidence="3" id="KW-0732">Signal</keyword>
<evidence type="ECO:0000313" key="4">
    <source>
        <dbReference type="EMBL" id="KAK7294716.1"/>
    </source>
</evidence>
<dbReference type="GO" id="GO:0008422">
    <property type="term" value="F:beta-glucosidase activity"/>
    <property type="evidence" value="ECO:0007669"/>
    <property type="project" value="TreeGrafter"/>
</dbReference>
<dbReference type="InterPro" id="IPR001360">
    <property type="entry name" value="Glyco_hydro_1"/>
</dbReference>
<evidence type="ECO:0000256" key="3">
    <source>
        <dbReference type="SAM" id="SignalP"/>
    </source>
</evidence>
<name>A0AAN9JAK8_CLITE</name>
<dbReference type="Pfam" id="PF00232">
    <property type="entry name" value="Glyco_hydro_1"/>
    <property type="match status" value="2"/>
</dbReference>
<comment type="similarity">
    <text evidence="1 2">Belongs to the glycosyl hydrolase 1 family.</text>
</comment>